<gene>
    <name evidence="1" type="ORF">VP01_1944g1</name>
</gene>
<evidence type="ECO:0000313" key="1">
    <source>
        <dbReference type="EMBL" id="KNZ58364.1"/>
    </source>
</evidence>
<keyword evidence="2" id="KW-1185">Reference proteome</keyword>
<evidence type="ECO:0000313" key="2">
    <source>
        <dbReference type="Proteomes" id="UP000037035"/>
    </source>
</evidence>
<dbReference type="VEuPathDB" id="FungiDB:VP01_1944g1"/>
<proteinExistence type="predicted"/>
<dbReference type="AlphaFoldDB" id="A0A0L6VCD9"/>
<name>A0A0L6VCD9_9BASI</name>
<sequence>MAYNSKNLAQWLLSDAQQAIQAIMPFSINNLLQNHSSSPFCLFSAAKWLQDPFAVPPINDSISATEAHHQLLQAYTLPNGGSYHPNPPGYTSLVSGTYYHQTNPINPWHNYHQCGRNQCTCHTYQHEILPPYTCPTKSSCQSMKTKFDSSHQCPPHQKNQFQTRQNPHFLEINPLQRERGVFLFNITTSMETSSGLWLSPLTAALQRAIKGAFRTIFFSHFLITAEGVPEGPNILYGTERISIQDSECSHGKYGALGSELSKEHPNLEPTNAESSSAKVGRLTWSILTLCEACENLSGSPEKPVFINPKNIEEFFFINVPRV</sequence>
<comment type="caution">
    <text evidence="1">The sequence shown here is derived from an EMBL/GenBank/DDBJ whole genome shotgun (WGS) entry which is preliminary data.</text>
</comment>
<protein>
    <submittedName>
        <fullName evidence="1">Uncharacterized protein</fullName>
    </submittedName>
</protein>
<organism evidence="1 2">
    <name type="scientific">Puccinia sorghi</name>
    <dbReference type="NCBI Taxonomy" id="27349"/>
    <lineage>
        <taxon>Eukaryota</taxon>
        <taxon>Fungi</taxon>
        <taxon>Dikarya</taxon>
        <taxon>Basidiomycota</taxon>
        <taxon>Pucciniomycotina</taxon>
        <taxon>Pucciniomycetes</taxon>
        <taxon>Pucciniales</taxon>
        <taxon>Pucciniaceae</taxon>
        <taxon>Puccinia</taxon>
    </lineage>
</organism>
<reference evidence="1 2" key="1">
    <citation type="submission" date="2015-08" db="EMBL/GenBank/DDBJ databases">
        <title>Next Generation Sequencing and Analysis of the Genome of Puccinia sorghi L Schw, the Causal Agent of Maize Common Rust.</title>
        <authorList>
            <person name="Rochi L."/>
            <person name="Burguener G."/>
            <person name="Darino M."/>
            <person name="Turjanski A."/>
            <person name="Kreff E."/>
            <person name="Dieguez M.J."/>
            <person name="Sacco F."/>
        </authorList>
    </citation>
    <scope>NUCLEOTIDE SEQUENCE [LARGE SCALE GENOMIC DNA]</scope>
    <source>
        <strain evidence="1 2">RO10H11247</strain>
    </source>
</reference>
<dbReference type="Proteomes" id="UP000037035">
    <property type="component" value="Unassembled WGS sequence"/>
</dbReference>
<dbReference type="EMBL" id="LAVV01006775">
    <property type="protein sequence ID" value="KNZ58364.1"/>
    <property type="molecule type" value="Genomic_DNA"/>
</dbReference>
<accession>A0A0L6VCD9</accession>